<feature type="domain" description="Gfo/Idh/MocA-like oxidoreductase N-terminal" evidence="1">
    <location>
        <begin position="2"/>
        <end position="118"/>
    </location>
</feature>
<accession>A0A916ZD83</accession>
<evidence type="ECO:0000313" key="4">
    <source>
        <dbReference type="Proteomes" id="UP000612456"/>
    </source>
</evidence>
<dbReference type="Pfam" id="PF01408">
    <property type="entry name" value="GFO_IDH_MocA"/>
    <property type="match status" value="1"/>
</dbReference>
<dbReference type="RefSeq" id="WP_188997152.1">
    <property type="nucleotide sequence ID" value="NZ_BMHP01000004.1"/>
</dbReference>
<dbReference type="Gene3D" id="3.40.50.720">
    <property type="entry name" value="NAD(P)-binding Rossmann-like Domain"/>
    <property type="match status" value="1"/>
</dbReference>
<dbReference type="InterPro" id="IPR036291">
    <property type="entry name" value="NAD(P)-bd_dom_sf"/>
</dbReference>
<sequence length="327" mass="36350">MQIGFIGCGDIARIHAQCLLNSGSIIRGAFDIVSTSALRFVEAYGGRVYATAADLCADPDIQAVYICTRHDSHVQYIDLASLHNKPIYCEKPLGLNAVEARRAAELVDQRNTKLMIGFNHRYSSGVMALKGFLKKQTKKFNVMNIIFVSEPFLEGWPGTADEGGGVIVCLGSHVFDLVNYLCGEEIVDIKVTALRNRANESLLEDTFGAIFKTKHNQLITISSHDLATSSFADTPGHNLNTIHVAIDDLMVTAQTSKINIYGSDYIETHEYPTDKLDSWGYQEINNAFLRYVNGSQEEIPDVHQGVKAAEIVEQCERQIRGLRFERM</sequence>
<dbReference type="EMBL" id="BMHP01000004">
    <property type="protein sequence ID" value="GGD89836.1"/>
    <property type="molecule type" value="Genomic_DNA"/>
</dbReference>
<proteinExistence type="predicted"/>
<feature type="domain" description="GFO/IDH/MocA-like oxidoreductase" evidence="2">
    <location>
        <begin position="155"/>
        <end position="228"/>
    </location>
</feature>
<dbReference type="SUPFAM" id="SSF51735">
    <property type="entry name" value="NAD(P)-binding Rossmann-fold domains"/>
    <property type="match status" value="1"/>
</dbReference>
<keyword evidence="4" id="KW-1185">Reference proteome</keyword>
<evidence type="ECO:0000313" key="3">
    <source>
        <dbReference type="EMBL" id="GGD89836.1"/>
    </source>
</evidence>
<dbReference type="InterPro" id="IPR055170">
    <property type="entry name" value="GFO_IDH_MocA-like_dom"/>
</dbReference>
<dbReference type="Gene3D" id="3.30.360.10">
    <property type="entry name" value="Dihydrodipicolinate Reductase, domain 2"/>
    <property type="match status" value="1"/>
</dbReference>
<dbReference type="Pfam" id="PF22725">
    <property type="entry name" value="GFO_IDH_MocA_C3"/>
    <property type="match status" value="1"/>
</dbReference>
<reference evidence="3" key="2">
    <citation type="submission" date="2020-09" db="EMBL/GenBank/DDBJ databases">
        <authorList>
            <person name="Sun Q."/>
            <person name="Zhou Y."/>
        </authorList>
    </citation>
    <scope>NUCLEOTIDE SEQUENCE</scope>
    <source>
        <strain evidence="3">CGMCC 1.15178</strain>
    </source>
</reference>
<gene>
    <name evidence="3" type="ORF">GCM10010911_55620</name>
</gene>
<comment type="caution">
    <text evidence="3">The sequence shown here is derived from an EMBL/GenBank/DDBJ whole genome shotgun (WGS) entry which is preliminary data.</text>
</comment>
<dbReference type="InterPro" id="IPR000683">
    <property type="entry name" value="Gfo/Idh/MocA-like_OxRdtase_N"/>
</dbReference>
<organism evidence="3 4">
    <name type="scientific">Paenibacillus nasutitermitis</name>
    <dbReference type="NCBI Taxonomy" id="1652958"/>
    <lineage>
        <taxon>Bacteria</taxon>
        <taxon>Bacillati</taxon>
        <taxon>Bacillota</taxon>
        <taxon>Bacilli</taxon>
        <taxon>Bacillales</taxon>
        <taxon>Paenibacillaceae</taxon>
        <taxon>Paenibacillus</taxon>
    </lineage>
</organism>
<dbReference type="GO" id="GO:0000166">
    <property type="term" value="F:nucleotide binding"/>
    <property type="evidence" value="ECO:0007669"/>
    <property type="project" value="InterPro"/>
</dbReference>
<evidence type="ECO:0000259" key="2">
    <source>
        <dbReference type="Pfam" id="PF22725"/>
    </source>
</evidence>
<protein>
    <recommendedName>
        <fullName evidence="5">Gfo/Idh/MocA family oxidoreductase</fullName>
    </recommendedName>
</protein>
<name>A0A916ZD83_9BACL</name>
<dbReference type="SUPFAM" id="SSF55347">
    <property type="entry name" value="Glyceraldehyde-3-phosphate dehydrogenase-like, C-terminal domain"/>
    <property type="match status" value="1"/>
</dbReference>
<dbReference type="InterPro" id="IPR051450">
    <property type="entry name" value="Gfo/Idh/MocA_Oxidoreductases"/>
</dbReference>
<dbReference type="Proteomes" id="UP000612456">
    <property type="component" value="Unassembled WGS sequence"/>
</dbReference>
<reference evidence="3" key="1">
    <citation type="journal article" date="2014" name="Int. J. Syst. Evol. Microbiol.">
        <title>Complete genome sequence of Corynebacterium casei LMG S-19264T (=DSM 44701T), isolated from a smear-ripened cheese.</title>
        <authorList>
            <consortium name="US DOE Joint Genome Institute (JGI-PGF)"/>
            <person name="Walter F."/>
            <person name="Albersmeier A."/>
            <person name="Kalinowski J."/>
            <person name="Ruckert C."/>
        </authorList>
    </citation>
    <scope>NUCLEOTIDE SEQUENCE</scope>
    <source>
        <strain evidence="3">CGMCC 1.15178</strain>
    </source>
</reference>
<dbReference type="PANTHER" id="PTHR43377">
    <property type="entry name" value="BILIVERDIN REDUCTASE A"/>
    <property type="match status" value="1"/>
</dbReference>
<dbReference type="AlphaFoldDB" id="A0A916ZD83"/>
<evidence type="ECO:0008006" key="5">
    <source>
        <dbReference type="Google" id="ProtNLM"/>
    </source>
</evidence>
<evidence type="ECO:0000259" key="1">
    <source>
        <dbReference type="Pfam" id="PF01408"/>
    </source>
</evidence>
<dbReference type="PANTHER" id="PTHR43377:SF1">
    <property type="entry name" value="BILIVERDIN REDUCTASE A"/>
    <property type="match status" value="1"/>
</dbReference>